<dbReference type="EMBL" id="BOMS01000110">
    <property type="protein sequence ID" value="GIE70739.1"/>
    <property type="molecule type" value="Genomic_DNA"/>
</dbReference>
<dbReference type="RefSeq" id="WP_203828739.1">
    <property type="nucleotide sequence ID" value="NZ_BAAATY010000018.1"/>
</dbReference>
<comment type="caution">
    <text evidence="1">The sequence shown here is derived from an EMBL/GenBank/DDBJ whole genome shotgun (WGS) entry which is preliminary data.</text>
</comment>
<organism evidence="1 2">
    <name type="scientific">Actinoplanes palleronii</name>
    <dbReference type="NCBI Taxonomy" id="113570"/>
    <lineage>
        <taxon>Bacteria</taxon>
        <taxon>Bacillati</taxon>
        <taxon>Actinomycetota</taxon>
        <taxon>Actinomycetes</taxon>
        <taxon>Micromonosporales</taxon>
        <taxon>Micromonosporaceae</taxon>
        <taxon>Actinoplanes</taxon>
    </lineage>
</organism>
<protein>
    <submittedName>
        <fullName evidence="1">Uncharacterized protein</fullName>
    </submittedName>
</protein>
<accession>A0ABQ4BJ98</accession>
<evidence type="ECO:0000313" key="2">
    <source>
        <dbReference type="Proteomes" id="UP000624709"/>
    </source>
</evidence>
<evidence type="ECO:0000313" key="1">
    <source>
        <dbReference type="EMBL" id="GIE70739.1"/>
    </source>
</evidence>
<name>A0ABQ4BJ98_9ACTN</name>
<keyword evidence="2" id="KW-1185">Reference proteome</keyword>
<gene>
    <name evidence="1" type="ORF">Apa02nite_068470</name>
</gene>
<proteinExistence type="predicted"/>
<reference evidence="1 2" key="1">
    <citation type="submission" date="2021-01" db="EMBL/GenBank/DDBJ databases">
        <title>Whole genome shotgun sequence of Actinoplanes palleronii NBRC 14916.</title>
        <authorList>
            <person name="Komaki H."/>
            <person name="Tamura T."/>
        </authorList>
    </citation>
    <scope>NUCLEOTIDE SEQUENCE [LARGE SCALE GENOMIC DNA]</scope>
    <source>
        <strain evidence="1 2">NBRC 14916</strain>
    </source>
</reference>
<sequence>MADLLATPADLASLLQRDVDTASATLALEVSTAVIQAAAGQRIVQVAADTATVFGGTDQLLALPGRPIISVTSVTYGGVLLSQGTASGTWRLAPGGIWRDVGWTECSWEPSPVQVVYSYGYAPGAQELQLGRGVCLTLARGLFTSPDGAIREQIDDYSVAYAEAASALAANPSLIALVRKQYGRKAGMVRIV</sequence>
<dbReference type="Proteomes" id="UP000624709">
    <property type="component" value="Unassembled WGS sequence"/>
</dbReference>